<protein>
    <submittedName>
        <fullName evidence="1">Putative ovule protein</fullName>
    </submittedName>
</protein>
<evidence type="ECO:0000313" key="1">
    <source>
        <dbReference type="EMBL" id="JAP22735.1"/>
    </source>
</evidence>
<dbReference type="AlphaFoldDB" id="A0A0V0HR00"/>
<proteinExistence type="predicted"/>
<accession>A0A0V0HR00</accession>
<dbReference type="EMBL" id="GEDG01016240">
    <property type="protein sequence ID" value="JAP22735.1"/>
    <property type="molecule type" value="Transcribed_RNA"/>
</dbReference>
<dbReference type="InterPro" id="IPR021109">
    <property type="entry name" value="Peptidase_aspartic_dom_sf"/>
</dbReference>
<name>A0A0V0HR00_SOLCH</name>
<sequence length="78" mass="8525">MLLPVSTLVVDSLGVDQVCRACVVTVQECNMQADLILLYMLDFDVILGINRLSSLCAVLDCFAKTVILVMPSIPPVVW</sequence>
<organism evidence="1">
    <name type="scientific">Solanum chacoense</name>
    <name type="common">Chaco potato</name>
    <dbReference type="NCBI Taxonomy" id="4108"/>
    <lineage>
        <taxon>Eukaryota</taxon>
        <taxon>Viridiplantae</taxon>
        <taxon>Streptophyta</taxon>
        <taxon>Embryophyta</taxon>
        <taxon>Tracheophyta</taxon>
        <taxon>Spermatophyta</taxon>
        <taxon>Magnoliopsida</taxon>
        <taxon>eudicotyledons</taxon>
        <taxon>Gunneridae</taxon>
        <taxon>Pentapetalae</taxon>
        <taxon>asterids</taxon>
        <taxon>lamiids</taxon>
        <taxon>Solanales</taxon>
        <taxon>Solanaceae</taxon>
        <taxon>Solanoideae</taxon>
        <taxon>Solaneae</taxon>
        <taxon>Solanum</taxon>
    </lineage>
</organism>
<reference evidence="1" key="1">
    <citation type="submission" date="2015-12" db="EMBL/GenBank/DDBJ databases">
        <title>Gene expression during late stages of embryo sac development: a critical building block for successful pollen-pistil interactions.</title>
        <authorList>
            <person name="Liu Y."/>
            <person name="Joly V."/>
            <person name="Sabar M."/>
            <person name="Matton D.P."/>
        </authorList>
    </citation>
    <scope>NUCLEOTIDE SEQUENCE</scope>
</reference>
<dbReference type="Pfam" id="PF08284">
    <property type="entry name" value="RVP_2"/>
    <property type="match status" value="1"/>
</dbReference>
<dbReference type="Gene3D" id="2.40.70.10">
    <property type="entry name" value="Acid Proteases"/>
    <property type="match status" value="1"/>
</dbReference>